<dbReference type="PANTHER" id="PTHR36698">
    <property type="entry name" value="BLL5892 PROTEIN"/>
    <property type="match status" value="1"/>
</dbReference>
<dbReference type="Pfam" id="PF11887">
    <property type="entry name" value="Mce4_CUP1"/>
    <property type="match status" value="1"/>
</dbReference>
<evidence type="ECO:0000259" key="2">
    <source>
        <dbReference type="Pfam" id="PF02470"/>
    </source>
</evidence>
<keyword evidence="1" id="KW-0812">Transmembrane</keyword>
<dbReference type="InterPro" id="IPR003399">
    <property type="entry name" value="Mce/MlaD"/>
</dbReference>
<dbReference type="SUPFAM" id="SSF58100">
    <property type="entry name" value="Bacterial hemolysins"/>
    <property type="match status" value="1"/>
</dbReference>
<dbReference type="InterPro" id="IPR024516">
    <property type="entry name" value="Mce_C"/>
</dbReference>
<organism evidence="4 5">
    <name type="scientific">Salinarimonas soli</name>
    <dbReference type="NCBI Taxonomy" id="1638099"/>
    <lineage>
        <taxon>Bacteria</taxon>
        <taxon>Pseudomonadati</taxon>
        <taxon>Pseudomonadota</taxon>
        <taxon>Alphaproteobacteria</taxon>
        <taxon>Hyphomicrobiales</taxon>
        <taxon>Salinarimonadaceae</taxon>
        <taxon>Salinarimonas</taxon>
    </lineage>
</organism>
<dbReference type="Pfam" id="PF02470">
    <property type="entry name" value="MlaD"/>
    <property type="match status" value="1"/>
</dbReference>
<proteinExistence type="predicted"/>
<dbReference type="EMBL" id="VUOA01000019">
    <property type="protein sequence ID" value="KAA2237275.1"/>
    <property type="molecule type" value="Genomic_DNA"/>
</dbReference>
<accession>A0A5B2VEM6</accession>
<evidence type="ECO:0000259" key="3">
    <source>
        <dbReference type="Pfam" id="PF11887"/>
    </source>
</evidence>
<dbReference type="Gene3D" id="1.20.58.60">
    <property type="match status" value="1"/>
</dbReference>
<feature type="transmembrane region" description="Helical" evidence="1">
    <location>
        <begin position="7"/>
        <end position="28"/>
    </location>
</feature>
<evidence type="ECO:0000313" key="4">
    <source>
        <dbReference type="EMBL" id="KAA2237275.1"/>
    </source>
</evidence>
<feature type="domain" description="Mammalian cell entry C-terminal" evidence="3">
    <location>
        <begin position="325"/>
        <end position="492"/>
    </location>
</feature>
<keyword evidence="1" id="KW-0472">Membrane</keyword>
<dbReference type="RefSeq" id="WP_149816958.1">
    <property type="nucleotide sequence ID" value="NZ_VUOA01000019.1"/>
</dbReference>
<feature type="domain" description="Mce/MlaD" evidence="2">
    <location>
        <begin position="39"/>
        <end position="116"/>
    </location>
</feature>
<gene>
    <name evidence="4" type="ORF">F0L46_09735</name>
</gene>
<name>A0A5B2VEM6_9HYPH</name>
<evidence type="ECO:0000313" key="5">
    <source>
        <dbReference type="Proteomes" id="UP000323142"/>
    </source>
</evidence>
<dbReference type="Proteomes" id="UP000323142">
    <property type="component" value="Unassembled WGS sequence"/>
</dbReference>
<dbReference type="AlphaFoldDB" id="A0A5B2VEM6"/>
<dbReference type="PANTHER" id="PTHR36698:SF2">
    <property type="entry name" value="MCE_MLAD DOMAIN-CONTAINING PROTEIN"/>
    <property type="match status" value="1"/>
</dbReference>
<sequence length="543" mass="57816">METRANYALIGAFTLAVVAAAFLFVFWFSGNDRSGGRVGYRIVFEGSVSGMSRGSAVTFNGIRIGEVTDVSLMPDDPRKVVARVDIDRNVPVRADTRARLEYQGLTGVAQVALTGGAAGAPPLEPPPGSSLPQIAAERSDFQDLIETARNIARRADEVLTRVDGVVAGNAEGVNRTIQNVERFSKALSDNAPGMDRFLAQVGQAAERIGPLAERLETLSTNVNRVVEAVEPARVAKVIDNVEGFTRALADNRDNVTTVLTSAAQLTQRLNETSVRLDTTLADVSTLVKAVDAGAINKTIANVQDFSKTLADNRGNVNQILGDVAVLSRRLTDTTTRIDAALAEVSGVVKAIDPTKLASTLTNVEGFSQTLAANRESLTRLLDQAGKLATAIDGDRINRVLANTERFTQALGESSGDAERTVKNAASLTDKLNRSADRLDGVLKAAEGFLGSASGAGGEGMFQDIREAAKSVRVLADNLDKRTAEITAGINRVTGPALREFEALATDGRRTLNDLSRTARSLERNPQQVIFGGKASVPEYNGRR</sequence>
<reference evidence="4 5" key="2">
    <citation type="submission" date="2019-09" db="EMBL/GenBank/DDBJ databases">
        <authorList>
            <person name="Jin C."/>
        </authorList>
    </citation>
    <scope>NUCLEOTIDE SEQUENCE [LARGE SCALE GENOMIC DNA]</scope>
    <source>
        <strain evidence="4 5">BN140002</strain>
    </source>
</reference>
<reference evidence="4 5" key="1">
    <citation type="submission" date="2019-09" db="EMBL/GenBank/DDBJ databases">
        <title>Salinarimonas rosea gen. nov., sp. nov., a new member of the a-2 subgroup of the Proteobacteria.</title>
        <authorList>
            <person name="Liu J."/>
        </authorList>
    </citation>
    <scope>NUCLEOTIDE SEQUENCE [LARGE SCALE GENOMIC DNA]</scope>
    <source>
        <strain evidence="4 5">BN140002</strain>
    </source>
</reference>
<comment type="caution">
    <text evidence="4">The sequence shown here is derived from an EMBL/GenBank/DDBJ whole genome shotgun (WGS) entry which is preliminary data.</text>
</comment>
<keyword evidence="1" id="KW-1133">Transmembrane helix</keyword>
<dbReference type="OrthoDB" id="9808689at2"/>
<protein>
    <submittedName>
        <fullName evidence="4">MCE family protein</fullName>
    </submittedName>
</protein>
<evidence type="ECO:0000256" key="1">
    <source>
        <dbReference type="SAM" id="Phobius"/>
    </source>
</evidence>
<keyword evidence="5" id="KW-1185">Reference proteome</keyword>